<comment type="subunit">
    <text evidence="4 13">Monomer.</text>
</comment>
<dbReference type="InterPro" id="IPR009056">
    <property type="entry name" value="Cyt_c-like_dom"/>
</dbReference>
<evidence type="ECO:0000256" key="3">
    <source>
        <dbReference type="ARBA" id="ARBA00009650"/>
    </source>
</evidence>
<feature type="domain" description="Cytochrome c" evidence="14">
    <location>
        <begin position="26"/>
        <end position="106"/>
    </location>
</feature>
<keyword evidence="6 13" id="KW-0813">Transport</keyword>
<evidence type="ECO:0000313" key="15">
    <source>
        <dbReference type="EMBL" id="QDL09473.1"/>
    </source>
</evidence>
<dbReference type="Proteomes" id="UP000503129">
    <property type="component" value="Chromosome"/>
</dbReference>
<evidence type="ECO:0000256" key="12">
    <source>
        <dbReference type="ARBA" id="ARBA00023078"/>
    </source>
</evidence>
<evidence type="ECO:0000313" key="16">
    <source>
        <dbReference type="Proteomes" id="UP000503129"/>
    </source>
</evidence>
<dbReference type="GO" id="GO:0005506">
    <property type="term" value="F:iron ion binding"/>
    <property type="evidence" value="ECO:0007669"/>
    <property type="project" value="InterPro"/>
</dbReference>
<dbReference type="GO" id="GO:0020037">
    <property type="term" value="F:heme binding"/>
    <property type="evidence" value="ECO:0007669"/>
    <property type="project" value="InterPro"/>
</dbReference>
<dbReference type="KEGG" id="bsen:DP114_17615"/>
<evidence type="ECO:0000256" key="6">
    <source>
        <dbReference type="ARBA" id="ARBA00022448"/>
    </source>
</evidence>
<organism evidence="15 16">
    <name type="scientific">Brasilonema sennae CENA114</name>
    <dbReference type="NCBI Taxonomy" id="415709"/>
    <lineage>
        <taxon>Bacteria</taxon>
        <taxon>Bacillati</taxon>
        <taxon>Cyanobacteriota</taxon>
        <taxon>Cyanophyceae</taxon>
        <taxon>Nostocales</taxon>
        <taxon>Scytonemataceae</taxon>
        <taxon>Brasilonema</taxon>
        <taxon>Bromeliae group (in: Brasilonema)</taxon>
    </lineage>
</organism>
<evidence type="ECO:0000256" key="8">
    <source>
        <dbReference type="ARBA" id="ARBA00022617"/>
    </source>
</evidence>
<comment type="function">
    <text evidence="1 13">Functions as an electron carrier between membrane-bound cytochrome b6-f and photosystem I in oxygenic photosynthesis.</text>
</comment>
<keyword evidence="9 13" id="KW-0479">Metal-binding</keyword>
<dbReference type="InterPro" id="IPR008168">
    <property type="entry name" value="Cyt_C_IC"/>
</dbReference>
<evidence type="ECO:0000256" key="10">
    <source>
        <dbReference type="ARBA" id="ARBA00022982"/>
    </source>
</evidence>
<evidence type="ECO:0000256" key="7">
    <source>
        <dbReference type="ARBA" id="ARBA00022531"/>
    </source>
</evidence>
<gene>
    <name evidence="13" type="primary">petJ</name>
    <name evidence="15" type="ORF">DP114_17615</name>
</gene>
<feature type="binding site" description="covalent" evidence="13">
    <location>
        <position position="42"/>
    </location>
    <ligand>
        <name>heme c</name>
        <dbReference type="ChEBI" id="CHEBI:61717"/>
    </ligand>
</feature>
<keyword evidence="10 13" id="KW-0249">Electron transport</keyword>
<feature type="binding site" description="axial binding residue" evidence="13">
    <location>
        <position position="83"/>
    </location>
    <ligand>
        <name>heme c</name>
        <dbReference type="ChEBI" id="CHEBI:61717"/>
    </ligand>
    <ligandPart>
        <name>Fe</name>
        <dbReference type="ChEBI" id="CHEBI:18248"/>
    </ligandPart>
</feature>
<dbReference type="PROSITE" id="PS51007">
    <property type="entry name" value="CYTC"/>
    <property type="match status" value="1"/>
</dbReference>
<keyword evidence="16" id="KW-1185">Reference proteome</keyword>
<feature type="binding site" description="axial binding residue" evidence="13">
    <location>
        <position position="43"/>
    </location>
    <ligand>
        <name>heme c</name>
        <dbReference type="ChEBI" id="CHEBI:61717"/>
    </ligand>
    <ligandPart>
        <name>Fe</name>
        <dbReference type="ChEBI" id="CHEBI:18248"/>
    </ligandPart>
</feature>
<dbReference type="GO" id="GO:0009055">
    <property type="term" value="F:electron transfer activity"/>
    <property type="evidence" value="ECO:0007669"/>
    <property type="project" value="UniProtKB-UniRule"/>
</dbReference>
<protein>
    <recommendedName>
        <fullName evidence="5 13">Cytochrome c6</fullName>
    </recommendedName>
    <alternativeName>
        <fullName evidence="13">Cytochrome c-553</fullName>
    </alternativeName>
    <alternativeName>
        <fullName evidence="13">Cytochrome c553</fullName>
    </alternativeName>
    <alternativeName>
        <fullName evidence="13">Soluble cytochrome f</fullName>
    </alternativeName>
</protein>
<evidence type="ECO:0000256" key="2">
    <source>
        <dbReference type="ARBA" id="ARBA00004518"/>
    </source>
</evidence>
<keyword evidence="8 13" id="KW-0349">Heme</keyword>
<proteinExistence type="inferred from homology"/>
<keyword evidence="11 13" id="KW-0408">Iron</keyword>
<dbReference type="Pfam" id="PF13442">
    <property type="entry name" value="Cytochrome_CBB3"/>
    <property type="match status" value="1"/>
</dbReference>
<evidence type="ECO:0000256" key="1">
    <source>
        <dbReference type="ARBA" id="ARBA00002347"/>
    </source>
</evidence>
<dbReference type="GO" id="GO:0015979">
    <property type="term" value="P:photosynthesis"/>
    <property type="evidence" value="ECO:0007669"/>
    <property type="project" value="UniProtKB-UniRule"/>
</dbReference>
<keyword evidence="13" id="KW-0732">Signal</keyword>
<sequence precursor="true">MKKIFSVLLLVMVIFTFAFNSPALAADAAKGAKLFSANCAQCHAGGKNLVNAAKTLKKEALQKFDMYSEEAIITQVTKGKGAMPAFKGRLKPEQIEDVAAYVLGQADNGWK</sequence>
<dbReference type="NCBIfam" id="NF045930">
    <property type="entry name" value="Cytc6PetJCyano"/>
    <property type="match status" value="1"/>
</dbReference>
<evidence type="ECO:0000256" key="13">
    <source>
        <dbReference type="HAMAP-Rule" id="MF_00594"/>
    </source>
</evidence>
<dbReference type="PANTHER" id="PTHR34688">
    <property type="entry name" value="CYTOCHROME C6, CHLOROPLASTIC"/>
    <property type="match status" value="1"/>
</dbReference>
<dbReference type="InterPro" id="IPR036909">
    <property type="entry name" value="Cyt_c-like_dom_sf"/>
</dbReference>
<evidence type="ECO:0000259" key="14">
    <source>
        <dbReference type="PROSITE" id="PS51007"/>
    </source>
</evidence>
<dbReference type="FunFam" id="1.10.760.10:FF:000038">
    <property type="entry name" value="Cytochrome c6"/>
    <property type="match status" value="1"/>
</dbReference>
<dbReference type="HAMAP" id="MF_00594">
    <property type="entry name" value="Cytc_PetJ"/>
    <property type="match status" value="1"/>
</dbReference>
<dbReference type="PRINTS" id="PR00605">
    <property type="entry name" value="CYTCHROMECIC"/>
</dbReference>
<dbReference type="SUPFAM" id="SSF46626">
    <property type="entry name" value="Cytochrome c"/>
    <property type="match status" value="1"/>
</dbReference>
<comment type="subcellular location">
    <subcellularLocation>
        <location evidence="2 13">Cellular thylakoid lumen</location>
    </subcellularLocation>
</comment>
<evidence type="ECO:0000256" key="5">
    <source>
        <dbReference type="ARBA" id="ARBA00016152"/>
    </source>
</evidence>
<accession>A0A856ME49</accession>
<dbReference type="PANTHER" id="PTHR34688:SF2">
    <property type="entry name" value="CYTOCHROME C6, CHLOROPLASTIC"/>
    <property type="match status" value="1"/>
</dbReference>
<feature type="binding site" description="covalent" evidence="13">
    <location>
        <position position="39"/>
    </location>
    <ligand>
        <name>heme c</name>
        <dbReference type="ChEBI" id="CHEBI:61717"/>
    </ligand>
</feature>
<keyword evidence="7 13" id="KW-0602">Photosynthesis</keyword>
<dbReference type="AlphaFoldDB" id="A0A856ME49"/>
<dbReference type="Gene3D" id="1.10.760.10">
    <property type="entry name" value="Cytochrome c-like domain"/>
    <property type="match status" value="1"/>
</dbReference>
<evidence type="ECO:0000256" key="9">
    <source>
        <dbReference type="ARBA" id="ARBA00022723"/>
    </source>
</evidence>
<dbReference type="RefSeq" id="WP_171976687.1">
    <property type="nucleotide sequence ID" value="NZ_CAWOXK010000001.1"/>
</dbReference>
<keyword evidence="12 13" id="KW-0793">Thylakoid</keyword>
<dbReference type="GO" id="GO:0031979">
    <property type="term" value="C:plasma membrane-derived thylakoid lumen"/>
    <property type="evidence" value="ECO:0007669"/>
    <property type="project" value="UniProtKB-SubCell"/>
</dbReference>
<feature type="signal peptide" evidence="13">
    <location>
        <begin position="1"/>
        <end position="25"/>
    </location>
</feature>
<dbReference type="EMBL" id="CP030118">
    <property type="protein sequence ID" value="QDL09473.1"/>
    <property type="molecule type" value="Genomic_DNA"/>
</dbReference>
<name>A0A856ME49_9CYAN</name>
<dbReference type="InterPro" id="IPR023655">
    <property type="entry name" value="Cyt_C6"/>
</dbReference>
<reference evidence="15 16" key="1">
    <citation type="submission" date="2018-06" db="EMBL/GenBank/DDBJ databases">
        <title>Comparative genomics of Brasilonema spp. strains.</title>
        <authorList>
            <person name="Alvarenga D.O."/>
            <person name="Fiore M.F."/>
            <person name="Varani A.M."/>
        </authorList>
    </citation>
    <scope>NUCLEOTIDE SEQUENCE [LARGE SCALE GENOMIC DNA]</scope>
    <source>
        <strain evidence="15 16">CENA114</strain>
    </source>
</reference>
<feature type="chain" id="PRO_5033179054" description="Cytochrome c6" evidence="13">
    <location>
        <begin position="26"/>
        <end position="111"/>
    </location>
</feature>
<evidence type="ECO:0000256" key="11">
    <source>
        <dbReference type="ARBA" id="ARBA00023004"/>
    </source>
</evidence>
<evidence type="ECO:0000256" key="4">
    <source>
        <dbReference type="ARBA" id="ARBA00011245"/>
    </source>
</evidence>
<comment type="PTM">
    <text evidence="13">Binds 1 heme c group per subunit.</text>
</comment>
<comment type="similarity">
    <text evidence="3 13">Belongs to the cytochrome c family. PetJ subfamily.</text>
</comment>